<protein>
    <recommendedName>
        <fullName evidence="6">Small ribosomal subunit protein uS5</fullName>
    </recommendedName>
    <alternativeName>
        <fullName evidence="7">30S ribosomal protein S5</fullName>
    </alternativeName>
</protein>
<evidence type="ECO:0000256" key="7">
    <source>
        <dbReference type="ARBA" id="ARBA00035519"/>
    </source>
</evidence>
<dbReference type="Pfam" id="PF03719">
    <property type="entry name" value="Ribosomal_S5_C"/>
    <property type="match status" value="1"/>
</dbReference>
<dbReference type="SUPFAM" id="SSF54211">
    <property type="entry name" value="Ribosomal protein S5 domain 2-like"/>
    <property type="match status" value="1"/>
</dbReference>
<dbReference type="AlphaFoldDB" id="A0A1G2M5F1"/>
<proteinExistence type="inferred from homology"/>
<feature type="compositionally biased region" description="Low complexity" evidence="10">
    <location>
        <begin position="1"/>
        <end position="22"/>
    </location>
</feature>
<dbReference type="Gene3D" id="3.30.160.20">
    <property type="match status" value="1"/>
</dbReference>
<dbReference type="InterPro" id="IPR014721">
    <property type="entry name" value="Ribsml_uS5_D2-typ_fold_subgr"/>
</dbReference>
<dbReference type="GO" id="GO:0006412">
    <property type="term" value="P:translation"/>
    <property type="evidence" value="ECO:0007669"/>
    <property type="project" value="InterPro"/>
</dbReference>
<dbReference type="Proteomes" id="UP000178873">
    <property type="component" value="Unassembled WGS sequence"/>
</dbReference>
<evidence type="ECO:0000256" key="1">
    <source>
        <dbReference type="ARBA" id="ARBA00008945"/>
    </source>
</evidence>
<dbReference type="Gene3D" id="3.30.230.10">
    <property type="match status" value="1"/>
</dbReference>
<dbReference type="InterPro" id="IPR020568">
    <property type="entry name" value="Ribosomal_Su5_D2-typ_SF"/>
</dbReference>
<evidence type="ECO:0000313" key="12">
    <source>
        <dbReference type="EMBL" id="OHA18339.1"/>
    </source>
</evidence>
<dbReference type="FunFam" id="3.30.230.10:FF:000002">
    <property type="entry name" value="30S ribosomal protein S5"/>
    <property type="match status" value="1"/>
</dbReference>
<dbReference type="PANTHER" id="PTHR48432">
    <property type="entry name" value="S5 DRBM DOMAIN-CONTAINING PROTEIN"/>
    <property type="match status" value="1"/>
</dbReference>
<gene>
    <name evidence="12" type="ORF">A2664_01685</name>
</gene>
<feature type="region of interest" description="Disordered" evidence="10">
    <location>
        <begin position="1"/>
        <end position="50"/>
    </location>
</feature>
<dbReference type="PANTHER" id="PTHR48432:SF1">
    <property type="entry name" value="S5 DRBM DOMAIN-CONTAINING PROTEIN"/>
    <property type="match status" value="1"/>
</dbReference>
<keyword evidence="5 8" id="KW-0687">Ribonucleoprotein</keyword>
<organism evidence="12 13">
    <name type="scientific">Candidatus Taylorbacteria bacterium RIFCSPHIGHO2_01_FULL_46_22b</name>
    <dbReference type="NCBI Taxonomy" id="1802301"/>
    <lineage>
        <taxon>Bacteria</taxon>
        <taxon>Candidatus Tayloriibacteriota</taxon>
    </lineage>
</organism>
<evidence type="ECO:0000256" key="10">
    <source>
        <dbReference type="SAM" id="MobiDB-lite"/>
    </source>
</evidence>
<evidence type="ECO:0000256" key="5">
    <source>
        <dbReference type="ARBA" id="ARBA00023274"/>
    </source>
</evidence>
<name>A0A1G2M5F1_9BACT</name>
<evidence type="ECO:0000259" key="11">
    <source>
        <dbReference type="PROSITE" id="PS50881"/>
    </source>
</evidence>
<evidence type="ECO:0000256" key="6">
    <source>
        <dbReference type="ARBA" id="ARBA00035255"/>
    </source>
</evidence>
<keyword evidence="3" id="KW-0694">RNA-binding</keyword>
<reference evidence="12 13" key="1">
    <citation type="journal article" date="2016" name="Nat. Commun.">
        <title>Thousands of microbial genomes shed light on interconnected biogeochemical processes in an aquifer system.</title>
        <authorList>
            <person name="Anantharaman K."/>
            <person name="Brown C.T."/>
            <person name="Hug L.A."/>
            <person name="Sharon I."/>
            <person name="Castelle C.J."/>
            <person name="Probst A.J."/>
            <person name="Thomas B.C."/>
            <person name="Singh A."/>
            <person name="Wilkins M.J."/>
            <person name="Karaoz U."/>
            <person name="Brodie E.L."/>
            <person name="Williams K.H."/>
            <person name="Hubbard S.S."/>
            <person name="Banfield J.F."/>
        </authorList>
    </citation>
    <scope>NUCLEOTIDE SEQUENCE [LARGE SCALE GENOMIC DNA]</scope>
</reference>
<evidence type="ECO:0000256" key="4">
    <source>
        <dbReference type="ARBA" id="ARBA00022980"/>
    </source>
</evidence>
<comment type="caution">
    <text evidence="12">The sequence shown here is derived from an EMBL/GenBank/DDBJ whole genome shotgun (WGS) entry which is preliminary data.</text>
</comment>
<evidence type="ECO:0000256" key="2">
    <source>
        <dbReference type="ARBA" id="ARBA00022730"/>
    </source>
</evidence>
<dbReference type="EMBL" id="MHRF01000007">
    <property type="protein sequence ID" value="OHA18339.1"/>
    <property type="molecule type" value="Genomic_DNA"/>
</dbReference>
<sequence length="209" mass="22554">MQGTQQTATPAVAAPSSAQASPRQGDTRDRMPFRRKNVRRQGRDGKMRQEYDQKLLNIRRVARVSTGGRRFSFSVAMILGNRKGLVGVGTGKGTDTAIAIEKAMRSAKKNMVKILLTSSGSIPHYVEAKYSSARIMLIPARGRGVVAGGAVRNIIELAGIKDVTAKILSPSKNSLNNARATMLALSRLTNRGSGMSVKTVENKTEVTEK</sequence>
<dbReference type="GO" id="GO:0003735">
    <property type="term" value="F:structural constituent of ribosome"/>
    <property type="evidence" value="ECO:0007669"/>
    <property type="project" value="UniProtKB-UniRule"/>
</dbReference>
<dbReference type="GO" id="GO:0005737">
    <property type="term" value="C:cytoplasm"/>
    <property type="evidence" value="ECO:0007669"/>
    <property type="project" value="UniProtKB-ARBA"/>
</dbReference>
<dbReference type="STRING" id="1802301.A2664_01685"/>
<dbReference type="InterPro" id="IPR000851">
    <property type="entry name" value="Ribosomal_uS5"/>
</dbReference>
<evidence type="ECO:0000256" key="8">
    <source>
        <dbReference type="PROSITE-ProRule" id="PRU00268"/>
    </source>
</evidence>
<keyword evidence="4 8" id="KW-0689">Ribosomal protein</keyword>
<dbReference type="GO" id="GO:0019843">
    <property type="term" value="F:rRNA binding"/>
    <property type="evidence" value="ECO:0007669"/>
    <property type="project" value="UniProtKB-KW"/>
</dbReference>
<dbReference type="GO" id="GO:0005840">
    <property type="term" value="C:ribosome"/>
    <property type="evidence" value="ECO:0007669"/>
    <property type="project" value="UniProtKB-KW"/>
</dbReference>
<evidence type="ECO:0000313" key="13">
    <source>
        <dbReference type="Proteomes" id="UP000178873"/>
    </source>
</evidence>
<dbReference type="InterPro" id="IPR013810">
    <property type="entry name" value="Ribosomal_uS5_N"/>
</dbReference>
<comment type="similarity">
    <text evidence="1 9">Belongs to the universal ribosomal protein uS5 family.</text>
</comment>
<keyword evidence="2" id="KW-0699">rRNA-binding</keyword>
<dbReference type="PROSITE" id="PS50881">
    <property type="entry name" value="S5_DSRBD"/>
    <property type="match status" value="1"/>
</dbReference>
<dbReference type="Pfam" id="PF00333">
    <property type="entry name" value="Ribosomal_S5"/>
    <property type="match status" value="1"/>
</dbReference>
<dbReference type="SUPFAM" id="SSF54768">
    <property type="entry name" value="dsRNA-binding domain-like"/>
    <property type="match status" value="1"/>
</dbReference>
<accession>A0A1G2M5F1</accession>
<evidence type="ECO:0000256" key="3">
    <source>
        <dbReference type="ARBA" id="ARBA00022884"/>
    </source>
</evidence>
<feature type="compositionally biased region" description="Basic and acidic residues" evidence="10">
    <location>
        <begin position="41"/>
        <end position="50"/>
    </location>
</feature>
<dbReference type="InterPro" id="IPR005324">
    <property type="entry name" value="Ribosomal_uS5_C"/>
</dbReference>
<dbReference type="GO" id="GO:1990904">
    <property type="term" value="C:ribonucleoprotein complex"/>
    <property type="evidence" value="ECO:0007669"/>
    <property type="project" value="UniProtKB-UniRule"/>
</dbReference>
<feature type="domain" description="S5 DRBM" evidence="11">
    <location>
        <begin position="51"/>
        <end position="114"/>
    </location>
</feature>
<evidence type="ECO:0000256" key="9">
    <source>
        <dbReference type="RuleBase" id="RU003823"/>
    </source>
</evidence>